<sequence length="487" mass="48769">MVLVRPTTREGTGSTRVLLGVLVAAMLLMVIATDMVNLVLPLMGTEFGASEAQLAWVVTGFLLVFSIGIPFYGRIADRVRLRRLFSAALLVYAAGSLVCALAPTLLVVVVGRVVMGAGAGAIPVLSVVAVTRVLPPNKRGIGVGFISAAGGVGTAAGPAVGGGLGQLFGWPALFWLTLVCALVLVPMTMRVLPDDSPGTREPFDIVGGVLLGLSAGLLLFGITQQEVAGFGAPSAWGALVGAAVATLLFLLRIRGTAHPFVPPSLFANPVYVAAVVVIFLAMFTNLAALVFVPVLVVDVNGLSPGAGSLVMIPGGVALAVASPLAGRLSDRAGARLLTVSGLIVIGVSTFFLSSVGAGGPALPAAVGVLGLGVGVAFVLTTVTNAAAGALPVARIGVGLGTLQGAQFLGAGTGPALMGALLVARKDGAGESINPLHDQAASAFSDVFLVLTLLVVPALVAALRLRPSSPSQSGPDGSERTPQRAADA</sequence>
<dbReference type="OrthoDB" id="7375466at2"/>
<keyword evidence="3 7" id="KW-0812">Transmembrane</keyword>
<gene>
    <name evidence="9" type="ORF">EFW17_01300</name>
</gene>
<feature type="transmembrane region" description="Helical" evidence="7">
    <location>
        <begin position="443"/>
        <end position="462"/>
    </location>
</feature>
<feature type="transmembrane region" description="Helical" evidence="7">
    <location>
        <begin position="17"/>
        <end position="40"/>
    </location>
</feature>
<dbReference type="PANTHER" id="PTHR42718">
    <property type="entry name" value="MAJOR FACILITATOR SUPERFAMILY MULTIDRUG TRANSPORTER MFSC"/>
    <property type="match status" value="1"/>
</dbReference>
<feature type="transmembrane region" description="Helical" evidence="7">
    <location>
        <begin position="405"/>
        <end position="423"/>
    </location>
</feature>
<dbReference type="InterPro" id="IPR011701">
    <property type="entry name" value="MFS"/>
</dbReference>
<dbReference type="PROSITE" id="PS50850">
    <property type="entry name" value="MFS"/>
    <property type="match status" value="1"/>
</dbReference>
<feature type="transmembrane region" description="Helical" evidence="7">
    <location>
        <begin position="172"/>
        <end position="193"/>
    </location>
</feature>
<evidence type="ECO:0000256" key="5">
    <source>
        <dbReference type="ARBA" id="ARBA00023136"/>
    </source>
</evidence>
<dbReference type="CDD" id="cd17321">
    <property type="entry name" value="MFS_MMR_MDR_like"/>
    <property type="match status" value="1"/>
</dbReference>
<dbReference type="GO" id="GO:0005886">
    <property type="term" value="C:plasma membrane"/>
    <property type="evidence" value="ECO:0007669"/>
    <property type="project" value="UniProtKB-SubCell"/>
</dbReference>
<dbReference type="Gene3D" id="1.20.1250.20">
    <property type="entry name" value="MFS general substrate transporter like domains"/>
    <property type="match status" value="1"/>
</dbReference>
<comment type="subcellular location">
    <subcellularLocation>
        <location evidence="1">Cell membrane</location>
        <topology evidence="1">Multi-pass membrane protein</topology>
    </subcellularLocation>
</comment>
<feature type="transmembrane region" description="Helical" evidence="7">
    <location>
        <begin position="205"/>
        <end position="223"/>
    </location>
</feature>
<feature type="compositionally biased region" description="Basic and acidic residues" evidence="6">
    <location>
        <begin position="476"/>
        <end position="487"/>
    </location>
</feature>
<dbReference type="GO" id="GO:0022857">
    <property type="term" value="F:transmembrane transporter activity"/>
    <property type="evidence" value="ECO:0007669"/>
    <property type="project" value="InterPro"/>
</dbReference>
<dbReference type="EMBL" id="RJMB01000001">
    <property type="protein sequence ID" value="RNL87479.1"/>
    <property type="molecule type" value="Genomic_DNA"/>
</dbReference>
<dbReference type="InterPro" id="IPR020846">
    <property type="entry name" value="MFS_dom"/>
</dbReference>
<keyword evidence="4 7" id="KW-1133">Transmembrane helix</keyword>
<evidence type="ECO:0000256" key="2">
    <source>
        <dbReference type="ARBA" id="ARBA00022448"/>
    </source>
</evidence>
<feature type="transmembrane region" description="Helical" evidence="7">
    <location>
        <begin position="364"/>
        <end position="393"/>
    </location>
</feature>
<comment type="caution">
    <text evidence="9">The sequence shown here is derived from an EMBL/GenBank/DDBJ whole genome shotgun (WGS) entry which is preliminary data.</text>
</comment>
<dbReference type="Gene3D" id="1.20.1720.10">
    <property type="entry name" value="Multidrug resistance protein D"/>
    <property type="match status" value="1"/>
</dbReference>
<dbReference type="Proteomes" id="UP000269198">
    <property type="component" value="Unassembled WGS sequence"/>
</dbReference>
<evidence type="ECO:0000313" key="10">
    <source>
        <dbReference type="Proteomes" id="UP000269198"/>
    </source>
</evidence>
<dbReference type="Pfam" id="PF07690">
    <property type="entry name" value="MFS_1"/>
    <property type="match status" value="1"/>
</dbReference>
<keyword evidence="2" id="KW-0813">Transport</keyword>
<accession>A0A3N0EIF8</accession>
<organism evidence="9 10">
    <name type="scientific">Halostreptopolyspora alba</name>
    <dbReference type="NCBI Taxonomy" id="2487137"/>
    <lineage>
        <taxon>Bacteria</taxon>
        <taxon>Bacillati</taxon>
        <taxon>Actinomycetota</taxon>
        <taxon>Actinomycetes</taxon>
        <taxon>Streptosporangiales</taxon>
        <taxon>Nocardiopsidaceae</taxon>
        <taxon>Halostreptopolyspora</taxon>
    </lineage>
</organism>
<feature type="transmembrane region" description="Helical" evidence="7">
    <location>
        <begin position="235"/>
        <end position="253"/>
    </location>
</feature>
<evidence type="ECO:0000256" key="6">
    <source>
        <dbReference type="SAM" id="MobiDB-lite"/>
    </source>
</evidence>
<feature type="transmembrane region" description="Helical" evidence="7">
    <location>
        <begin position="52"/>
        <end position="72"/>
    </location>
</feature>
<feature type="transmembrane region" description="Helical" evidence="7">
    <location>
        <begin position="84"/>
        <end position="107"/>
    </location>
</feature>
<feature type="domain" description="Major facilitator superfamily (MFS) profile" evidence="8">
    <location>
        <begin position="18"/>
        <end position="469"/>
    </location>
</feature>
<dbReference type="AlphaFoldDB" id="A0A3N0EIF8"/>
<protein>
    <submittedName>
        <fullName evidence="9">MFS transporter</fullName>
    </submittedName>
</protein>
<evidence type="ECO:0000313" key="9">
    <source>
        <dbReference type="EMBL" id="RNL87479.1"/>
    </source>
</evidence>
<evidence type="ECO:0000256" key="1">
    <source>
        <dbReference type="ARBA" id="ARBA00004651"/>
    </source>
</evidence>
<dbReference type="PRINTS" id="PR01036">
    <property type="entry name" value="TCRTETB"/>
</dbReference>
<feature type="transmembrane region" description="Helical" evidence="7">
    <location>
        <begin position="141"/>
        <end position="160"/>
    </location>
</feature>
<keyword evidence="10" id="KW-1185">Reference proteome</keyword>
<reference evidence="9 10" key="1">
    <citation type="submission" date="2018-11" db="EMBL/GenBank/DDBJ databases">
        <title>The genome draft of YIM 96095.</title>
        <authorList>
            <person name="Tang S.-K."/>
            <person name="Chunyu W.-X."/>
            <person name="Feng Y.-Z."/>
        </authorList>
    </citation>
    <scope>NUCLEOTIDE SEQUENCE [LARGE SCALE GENOMIC DNA]</scope>
    <source>
        <strain evidence="9 10">YIM 96095</strain>
    </source>
</reference>
<keyword evidence="5 7" id="KW-0472">Membrane</keyword>
<name>A0A3N0EIF8_9ACTN</name>
<feature type="transmembrane region" description="Helical" evidence="7">
    <location>
        <begin position="302"/>
        <end position="324"/>
    </location>
</feature>
<evidence type="ECO:0000256" key="3">
    <source>
        <dbReference type="ARBA" id="ARBA00022692"/>
    </source>
</evidence>
<dbReference type="InterPro" id="IPR036259">
    <property type="entry name" value="MFS_trans_sf"/>
</dbReference>
<feature type="compositionally biased region" description="Low complexity" evidence="6">
    <location>
        <begin position="466"/>
        <end position="475"/>
    </location>
</feature>
<feature type="region of interest" description="Disordered" evidence="6">
    <location>
        <begin position="466"/>
        <end position="487"/>
    </location>
</feature>
<dbReference type="PANTHER" id="PTHR42718:SF9">
    <property type="entry name" value="MAJOR FACILITATOR SUPERFAMILY MULTIDRUG TRANSPORTER MFSC"/>
    <property type="match status" value="1"/>
</dbReference>
<evidence type="ECO:0000256" key="4">
    <source>
        <dbReference type="ARBA" id="ARBA00022989"/>
    </source>
</evidence>
<evidence type="ECO:0000256" key="7">
    <source>
        <dbReference type="SAM" id="Phobius"/>
    </source>
</evidence>
<feature type="transmembrane region" description="Helical" evidence="7">
    <location>
        <begin position="336"/>
        <end position="358"/>
    </location>
</feature>
<dbReference type="SUPFAM" id="SSF103473">
    <property type="entry name" value="MFS general substrate transporter"/>
    <property type="match status" value="1"/>
</dbReference>
<feature type="transmembrane region" description="Helical" evidence="7">
    <location>
        <begin position="113"/>
        <end position="134"/>
    </location>
</feature>
<evidence type="ECO:0000259" key="8">
    <source>
        <dbReference type="PROSITE" id="PS50850"/>
    </source>
</evidence>
<feature type="transmembrane region" description="Helical" evidence="7">
    <location>
        <begin position="265"/>
        <end position="296"/>
    </location>
</feature>
<proteinExistence type="predicted"/>